<dbReference type="AlphaFoldDB" id="A0A6J1KS83"/>
<evidence type="ECO:0000256" key="4">
    <source>
        <dbReference type="ARBA" id="ARBA00023242"/>
    </source>
</evidence>
<dbReference type="SUPFAM" id="SSF47459">
    <property type="entry name" value="HLH, helix-loop-helix DNA-binding domain"/>
    <property type="match status" value="1"/>
</dbReference>
<dbReference type="PANTHER" id="PTHR33124">
    <property type="entry name" value="TRANSCRIPTION FACTOR IBH1-LIKE 1"/>
    <property type="match status" value="1"/>
</dbReference>
<keyword evidence="4" id="KW-0539">Nucleus</keyword>
<dbReference type="InterPro" id="IPR044549">
    <property type="entry name" value="bHLH_AtIBH1-like"/>
</dbReference>
<keyword evidence="3" id="KW-0804">Transcription</keyword>
<dbReference type="GeneID" id="111498183"/>
<dbReference type="GO" id="GO:0005634">
    <property type="term" value="C:nucleus"/>
    <property type="evidence" value="ECO:0007669"/>
    <property type="project" value="UniProtKB-SubCell"/>
</dbReference>
<dbReference type="GO" id="GO:0000976">
    <property type="term" value="F:transcription cis-regulatory region binding"/>
    <property type="evidence" value="ECO:0007669"/>
    <property type="project" value="UniProtKB-ARBA"/>
</dbReference>
<dbReference type="InterPro" id="IPR044660">
    <property type="entry name" value="IBH1-like"/>
</dbReference>
<dbReference type="RefSeq" id="XP_023005092.1">
    <property type="nucleotide sequence ID" value="XM_023149324.1"/>
</dbReference>
<evidence type="ECO:0000256" key="2">
    <source>
        <dbReference type="ARBA" id="ARBA00023015"/>
    </source>
</evidence>
<dbReference type="GO" id="GO:0046983">
    <property type="term" value="F:protein dimerization activity"/>
    <property type="evidence" value="ECO:0007669"/>
    <property type="project" value="InterPro"/>
</dbReference>
<name>A0A6J1KS83_CUCMA</name>
<proteinExistence type="predicted"/>
<protein>
    <submittedName>
        <fullName evidence="6">Transcription factor IBH1</fullName>
    </submittedName>
</protein>
<dbReference type="OrthoDB" id="786845at2759"/>
<evidence type="ECO:0000313" key="6">
    <source>
        <dbReference type="RefSeq" id="XP_023005092.1"/>
    </source>
</evidence>
<dbReference type="Proteomes" id="UP000504608">
    <property type="component" value="Unplaced"/>
</dbReference>
<accession>A0A6J1KS83</accession>
<comment type="subcellular location">
    <subcellularLocation>
        <location evidence="1">Nucleus</location>
    </subcellularLocation>
</comment>
<dbReference type="CDD" id="cd11444">
    <property type="entry name" value="bHLH_AtIBH1_like"/>
    <property type="match status" value="1"/>
</dbReference>
<dbReference type="KEGG" id="cmax:111498183"/>
<keyword evidence="2" id="KW-0805">Transcription regulation</keyword>
<evidence type="ECO:0000313" key="5">
    <source>
        <dbReference type="Proteomes" id="UP000504608"/>
    </source>
</evidence>
<reference evidence="6" key="1">
    <citation type="submission" date="2025-08" db="UniProtKB">
        <authorList>
            <consortium name="RefSeq"/>
        </authorList>
    </citation>
    <scope>IDENTIFICATION</scope>
    <source>
        <tissue evidence="6">Young leaves</tissue>
    </source>
</reference>
<dbReference type="InterPro" id="IPR036638">
    <property type="entry name" value="HLH_DNA-bd_sf"/>
</dbReference>
<organism evidence="5 6">
    <name type="scientific">Cucurbita maxima</name>
    <name type="common">Pumpkin</name>
    <name type="synonym">Winter squash</name>
    <dbReference type="NCBI Taxonomy" id="3661"/>
    <lineage>
        <taxon>Eukaryota</taxon>
        <taxon>Viridiplantae</taxon>
        <taxon>Streptophyta</taxon>
        <taxon>Embryophyta</taxon>
        <taxon>Tracheophyta</taxon>
        <taxon>Spermatophyta</taxon>
        <taxon>Magnoliopsida</taxon>
        <taxon>eudicotyledons</taxon>
        <taxon>Gunneridae</taxon>
        <taxon>Pentapetalae</taxon>
        <taxon>rosids</taxon>
        <taxon>fabids</taxon>
        <taxon>Cucurbitales</taxon>
        <taxon>Cucurbitaceae</taxon>
        <taxon>Cucurbiteae</taxon>
        <taxon>Cucurbita</taxon>
    </lineage>
</organism>
<evidence type="ECO:0000256" key="3">
    <source>
        <dbReference type="ARBA" id="ARBA00023163"/>
    </source>
</evidence>
<sequence>MAYESGITPMNSSSSSLRLARTFLRSFSRIKSRRPTTAASRSAFELRRRSRRIKIAAYSSMARVAGPQRTWARALLFKLNTRARHRTSMRRRCSTMPSAYPDDHVGKLRRLVPGGDGMDVCTLLEETADYIHCLSAQVKVMNAIAHHLSKN</sequence>
<dbReference type="GO" id="GO:0006355">
    <property type="term" value="P:regulation of DNA-templated transcription"/>
    <property type="evidence" value="ECO:0007669"/>
    <property type="project" value="InterPro"/>
</dbReference>
<keyword evidence="5" id="KW-1185">Reference proteome</keyword>
<dbReference type="PANTHER" id="PTHR33124:SF109">
    <property type="entry name" value="TRANSCRIPTION FACTOR IBH1"/>
    <property type="match status" value="1"/>
</dbReference>
<evidence type="ECO:0000256" key="1">
    <source>
        <dbReference type="ARBA" id="ARBA00004123"/>
    </source>
</evidence>
<gene>
    <name evidence="6" type="primary">LOC111498183</name>
</gene>